<comment type="caution">
    <text evidence="5">The sequence shown here is derived from an EMBL/GenBank/DDBJ whole genome shotgun (WGS) entry which is preliminary data.</text>
</comment>
<dbReference type="PANTHER" id="PTHR46124:SF2">
    <property type="entry name" value="D-AMINOACYL-TRNA DEACYLASE"/>
    <property type="match status" value="1"/>
</dbReference>
<sequence length="318" mass="35780">MINKGILDFLHKSKIVEGFLGETKPSTAAYIDVREERRQVSTTKSPTRLTYAESLLIDSHCHLNMLKEDLSAIISRAENNNVKYMQTICTTIEELPDILDIAVRYGNIFASCGVHPNEVNEIVSCETIMEYCNHPKIIGIGETGLDYYYQTFDKNKQIGSFQEHIKASQNTGLPIIVHTREAEEDTIDILSSEMQNVAFRGLIHCFTASKHLAKKMLDLGMYISIAGIITFKNATALQDIVRYIPLDRLLIETDSPYLAPVPMRGKQNEPAFVKYVAEKIAEIKETNLETVANATSRNFMSLFTKTHLIDNPTSILVS</sequence>
<dbReference type="EMBL" id="WJQU01000001">
    <property type="protein sequence ID" value="KAJ6645129.1"/>
    <property type="molecule type" value="Genomic_DNA"/>
</dbReference>
<feature type="binding site" evidence="4">
    <location>
        <position position="142"/>
    </location>
    <ligand>
        <name>a divalent metal cation</name>
        <dbReference type="ChEBI" id="CHEBI:60240"/>
        <label>1</label>
    </ligand>
</feature>
<dbReference type="Proteomes" id="UP001151699">
    <property type="component" value="Chromosome A"/>
</dbReference>
<dbReference type="CDD" id="cd01310">
    <property type="entry name" value="TatD_DNAse"/>
    <property type="match status" value="1"/>
</dbReference>
<dbReference type="FunFam" id="3.20.20.140:FF:000005">
    <property type="entry name" value="TatD family hydrolase"/>
    <property type="match status" value="1"/>
</dbReference>
<dbReference type="GO" id="GO:0004536">
    <property type="term" value="F:DNA nuclease activity"/>
    <property type="evidence" value="ECO:0007669"/>
    <property type="project" value="InterPro"/>
</dbReference>
<dbReference type="GO" id="GO:0046872">
    <property type="term" value="F:metal ion binding"/>
    <property type="evidence" value="ECO:0007669"/>
    <property type="project" value="UniProtKB-KW"/>
</dbReference>
<evidence type="ECO:0000313" key="5">
    <source>
        <dbReference type="EMBL" id="KAJ6645129.1"/>
    </source>
</evidence>
<dbReference type="NCBIfam" id="TIGR00010">
    <property type="entry name" value="YchF/TatD family DNA exonuclease"/>
    <property type="match status" value="1"/>
</dbReference>
<keyword evidence="2 4" id="KW-0479">Metal-binding</keyword>
<organism evidence="5 6">
    <name type="scientific">Pseudolycoriella hygida</name>
    <dbReference type="NCBI Taxonomy" id="35572"/>
    <lineage>
        <taxon>Eukaryota</taxon>
        <taxon>Metazoa</taxon>
        <taxon>Ecdysozoa</taxon>
        <taxon>Arthropoda</taxon>
        <taxon>Hexapoda</taxon>
        <taxon>Insecta</taxon>
        <taxon>Pterygota</taxon>
        <taxon>Neoptera</taxon>
        <taxon>Endopterygota</taxon>
        <taxon>Diptera</taxon>
        <taxon>Nematocera</taxon>
        <taxon>Sciaroidea</taxon>
        <taxon>Sciaridae</taxon>
        <taxon>Pseudolycoriella</taxon>
    </lineage>
</organism>
<keyword evidence="3 5" id="KW-0378">Hydrolase</keyword>
<evidence type="ECO:0000256" key="1">
    <source>
        <dbReference type="ARBA" id="ARBA00009275"/>
    </source>
</evidence>
<evidence type="ECO:0000256" key="2">
    <source>
        <dbReference type="ARBA" id="ARBA00022723"/>
    </source>
</evidence>
<evidence type="ECO:0000256" key="4">
    <source>
        <dbReference type="PIRSR" id="PIRSR005902-1"/>
    </source>
</evidence>
<comment type="similarity">
    <text evidence="1">Belongs to the metallo-dependent hydrolases superfamily. TatD-type hydrolase family.</text>
</comment>
<dbReference type="OrthoDB" id="413993at2759"/>
<gene>
    <name evidence="5" type="primary">ycfH_0</name>
    <name evidence="5" type="ORF">Bhyg_00331</name>
</gene>
<reference evidence="5" key="1">
    <citation type="submission" date="2022-07" db="EMBL/GenBank/DDBJ databases">
        <authorList>
            <person name="Trinca V."/>
            <person name="Uliana J.V.C."/>
            <person name="Torres T.T."/>
            <person name="Ward R.J."/>
            <person name="Monesi N."/>
        </authorList>
    </citation>
    <scope>NUCLEOTIDE SEQUENCE</scope>
    <source>
        <strain evidence="5">HSMRA1968</strain>
        <tissue evidence="5">Whole embryos</tissue>
    </source>
</reference>
<feature type="binding site" evidence="4">
    <location>
        <position position="204"/>
    </location>
    <ligand>
        <name>a divalent metal cation</name>
        <dbReference type="ChEBI" id="CHEBI:60240"/>
        <label>2</label>
    </ligand>
</feature>
<dbReference type="PANTHER" id="PTHR46124">
    <property type="entry name" value="D-AMINOACYL-TRNA DEACYLASE"/>
    <property type="match status" value="1"/>
</dbReference>
<dbReference type="SUPFAM" id="SSF51556">
    <property type="entry name" value="Metallo-dependent hydrolases"/>
    <property type="match status" value="1"/>
</dbReference>
<protein>
    <submittedName>
        <fullName evidence="5">Metal-dependent hydrolase YcfH</fullName>
    </submittedName>
</protein>
<name>A0A9Q0S4W2_9DIPT</name>
<feature type="binding site" evidence="4">
    <location>
        <position position="62"/>
    </location>
    <ligand>
        <name>a divalent metal cation</name>
        <dbReference type="ChEBI" id="CHEBI:60240"/>
        <label>1</label>
    </ligand>
</feature>
<dbReference type="PROSITE" id="PS01137">
    <property type="entry name" value="TATD_1"/>
    <property type="match status" value="1"/>
</dbReference>
<dbReference type="InterPro" id="IPR018228">
    <property type="entry name" value="DNase_TatD-rel_CS"/>
</dbReference>
<dbReference type="Pfam" id="PF01026">
    <property type="entry name" value="TatD_DNase"/>
    <property type="match status" value="1"/>
</dbReference>
<accession>A0A9Q0S4W2</accession>
<feature type="binding site" evidence="4">
    <location>
        <position position="254"/>
    </location>
    <ligand>
        <name>a divalent metal cation</name>
        <dbReference type="ChEBI" id="CHEBI:60240"/>
        <label>1</label>
    </ligand>
</feature>
<evidence type="ECO:0000256" key="3">
    <source>
        <dbReference type="ARBA" id="ARBA00022801"/>
    </source>
</evidence>
<dbReference type="AlphaFoldDB" id="A0A9Q0S4W2"/>
<dbReference type="PROSITE" id="PS01090">
    <property type="entry name" value="TATD_2"/>
    <property type="match status" value="1"/>
</dbReference>
<evidence type="ECO:0000313" key="6">
    <source>
        <dbReference type="Proteomes" id="UP001151699"/>
    </source>
</evidence>
<proteinExistence type="inferred from homology"/>
<feature type="binding site" evidence="4">
    <location>
        <position position="178"/>
    </location>
    <ligand>
        <name>a divalent metal cation</name>
        <dbReference type="ChEBI" id="CHEBI:60240"/>
        <label>2</label>
    </ligand>
</feature>
<dbReference type="InterPro" id="IPR001130">
    <property type="entry name" value="TatD-like"/>
</dbReference>
<feature type="binding site" evidence="4">
    <location>
        <position position="60"/>
    </location>
    <ligand>
        <name>a divalent metal cation</name>
        <dbReference type="ChEBI" id="CHEBI:60240"/>
        <label>1</label>
    </ligand>
</feature>
<dbReference type="PIRSF" id="PIRSF005902">
    <property type="entry name" value="DNase_TatD"/>
    <property type="match status" value="1"/>
</dbReference>
<dbReference type="GO" id="GO:0016788">
    <property type="term" value="F:hydrolase activity, acting on ester bonds"/>
    <property type="evidence" value="ECO:0007669"/>
    <property type="project" value="InterPro"/>
</dbReference>
<dbReference type="InterPro" id="IPR015991">
    <property type="entry name" value="TatD/YcfH-like"/>
</dbReference>
<dbReference type="InterPro" id="IPR032466">
    <property type="entry name" value="Metal_Hydrolase"/>
</dbReference>
<keyword evidence="6" id="KW-1185">Reference proteome</keyword>
<dbReference type="Gene3D" id="3.20.20.140">
    <property type="entry name" value="Metal-dependent hydrolases"/>
    <property type="match status" value="1"/>
</dbReference>